<dbReference type="OrthoDB" id="570124at2"/>
<feature type="region of interest" description="Disordered" evidence="9">
    <location>
        <begin position="595"/>
        <end position="630"/>
    </location>
</feature>
<keyword evidence="6 10" id="KW-1133">Transmembrane helix</keyword>
<keyword evidence="7" id="KW-0406">Ion transport</keyword>
<protein>
    <submittedName>
        <fullName evidence="13">Sodium/hydrogen exchanger</fullName>
    </submittedName>
</protein>
<keyword evidence="5 10" id="KW-0812">Transmembrane</keyword>
<feature type="transmembrane region" description="Helical" evidence="10">
    <location>
        <begin position="92"/>
        <end position="112"/>
    </location>
</feature>
<dbReference type="Gene3D" id="3.40.50.720">
    <property type="entry name" value="NAD(P)-binding Rossmann-like Domain"/>
    <property type="match status" value="1"/>
</dbReference>
<evidence type="ECO:0000259" key="12">
    <source>
        <dbReference type="Pfam" id="PF02254"/>
    </source>
</evidence>
<dbReference type="Pfam" id="PF00999">
    <property type="entry name" value="Na_H_Exchanger"/>
    <property type="match status" value="1"/>
</dbReference>
<keyword evidence="2" id="KW-0813">Transport</keyword>
<dbReference type="PANTHER" id="PTHR32507">
    <property type="entry name" value="NA(+)/H(+) ANTIPORTER 1"/>
    <property type="match status" value="1"/>
</dbReference>
<evidence type="ECO:0000259" key="11">
    <source>
        <dbReference type="Pfam" id="PF00999"/>
    </source>
</evidence>
<evidence type="ECO:0000256" key="9">
    <source>
        <dbReference type="SAM" id="MobiDB-lite"/>
    </source>
</evidence>
<feature type="domain" description="Cation/H+ exchanger transmembrane" evidence="11">
    <location>
        <begin position="15"/>
        <end position="385"/>
    </location>
</feature>
<feature type="transmembrane region" description="Helical" evidence="10">
    <location>
        <begin position="118"/>
        <end position="138"/>
    </location>
</feature>
<feature type="transmembrane region" description="Helical" evidence="10">
    <location>
        <begin position="6"/>
        <end position="24"/>
    </location>
</feature>
<dbReference type="InterPro" id="IPR036291">
    <property type="entry name" value="NAD(P)-bd_dom_sf"/>
</dbReference>
<evidence type="ECO:0000256" key="2">
    <source>
        <dbReference type="ARBA" id="ARBA00022448"/>
    </source>
</evidence>
<dbReference type="Pfam" id="PF02254">
    <property type="entry name" value="TrkA_N"/>
    <property type="match status" value="1"/>
</dbReference>
<dbReference type="Gene3D" id="1.20.1530.20">
    <property type="match status" value="1"/>
</dbReference>
<keyword evidence="14" id="KW-1185">Reference proteome</keyword>
<dbReference type="GO" id="GO:0006813">
    <property type="term" value="P:potassium ion transport"/>
    <property type="evidence" value="ECO:0007669"/>
    <property type="project" value="InterPro"/>
</dbReference>
<feature type="transmembrane region" description="Helical" evidence="10">
    <location>
        <begin position="54"/>
        <end position="71"/>
    </location>
</feature>
<dbReference type="RefSeq" id="WP_087460126.1">
    <property type="nucleotide sequence ID" value="NZ_CP021425.1"/>
</dbReference>
<evidence type="ECO:0000313" key="13">
    <source>
        <dbReference type="EMBL" id="ARU54976.1"/>
    </source>
</evidence>
<evidence type="ECO:0000256" key="5">
    <source>
        <dbReference type="ARBA" id="ARBA00022692"/>
    </source>
</evidence>
<organism evidence="13 14">
    <name type="scientific">Oleiphilus messinensis</name>
    <dbReference type="NCBI Taxonomy" id="141451"/>
    <lineage>
        <taxon>Bacteria</taxon>
        <taxon>Pseudomonadati</taxon>
        <taxon>Pseudomonadota</taxon>
        <taxon>Gammaproteobacteria</taxon>
        <taxon>Oceanospirillales</taxon>
        <taxon>Oleiphilaceae</taxon>
        <taxon>Oleiphilus</taxon>
    </lineage>
</organism>
<keyword evidence="3" id="KW-0050">Antiport</keyword>
<dbReference type="PANTHER" id="PTHR32507:SF0">
    <property type="entry name" value="NA(+)_H(+) ANTIPORTER 2-RELATED"/>
    <property type="match status" value="1"/>
</dbReference>
<evidence type="ECO:0000256" key="6">
    <source>
        <dbReference type="ARBA" id="ARBA00022989"/>
    </source>
</evidence>
<accession>A0A1Y0I5A9</accession>
<feature type="transmembrane region" description="Helical" evidence="10">
    <location>
        <begin position="332"/>
        <end position="351"/>
    </location>
</feature>
<evidence type="ECO:0000256" key="4">
    <source>
        <dbReference type="ARBA" id="ARBA00022475"/>
    </source>
</evidence>
<evidence type="ECO:0000256" key="3">
    <source>
        <dbReference type="ARBA" id="ARBA00022449"/>
    </source>
</evidence>
<feature type="domain" description="RCK N-terminal" evidence="12">
    <location>
        <begin position="401"/>
        <end position="490"/>
    </location>
</feature>
<dbReference type="InterPro" id="IPR038770">
    <property type="entry name" value="Na+/solute_symporter_sf"/>
</dbReference>
<feature type="transmembrane region" description="Helical" evidence="10">
    <location>
        <begin position="31"/>
        <end position="48"/>
    </location>
</feature>
<evidence type="ECO:0000256" key="10">
    <source>
        <dbReference type="SAM" id="Phobius"/>
    </source>
</evidence>
<feature type="transmembrane region" description="Helical" evidence="10">
    <location>
        <begin position="150"/>
        <end position="173"/>
    </location>
</feature>
<feature type="transmembrane region" description="Helical" evidence="10">
    <location>
        <begin position="242"/>
        <end position="260"/>
    </location>
</feature>
<feature type="transmembrane region" description="Helical" evidence="10">
    <location>
        <begin position="363"/>
        <end position="381"/>
    </location>
</feature>
<keyword evidence="8 10" id="KW-0472">Membrane</keyword>
<dbReference type="GO" id="GO:0015297">
    <property type="term" value="F:antiporter activity"/>
    <property type="evidence" value="ECO:0007669"/>
    <property type="project" value="UniProtKB-KW"/>
</dbReference>
<proteinExistence type="predicted"/>
<dbReference type="InterPro" id="IPR006153">
    <property type="entry name" value="Cation/H_exchanger_TM"/>
</dbReference>
<name>A0A1Y0I5A9_9GAMM</name>
<evidence type="ECO:0000256" key="1">
    <source>
        <dbReference type="ARBA" id="ARBA00004651"/>
    </source>
</evidence>
<feature type="compositionally biased region" description="Polar residues" evidence="9">
    <location>
        <begin position="612"/>
        <end position="630"/>
    </location>
</feature>
<feature type="transmembrane region" description="Helical" evidence="10">
    <location>
        <begin position="296"/>
        <end position="320"/>
    </location>
</feature>
<dbReference type="InterPro" id="IPR003148">
    <property type="entry name" value="RCK_N"/>
</dbReference>
<evidence type="ECO:0000256" key="7">
    <source>
        <dbReference type="ARBA" id="ARBA00023065"/>
    </source>
</evidence>
<comment type="subcellular location">
    <subcellularLocation>
        <location evidence="1">Cell membrane</location>
        <topology evidence="1">Multi-pass membrane protein</topology>
    </subcellularLocation>
</comment>
<dbReference type="GO" id="GO:0005886">
    <property type="term" value="C:plasma membrane"/>
    <property type="evidence" value="ECO:0007669"/>
    <property type="project" value="UniProtKB-SubCell"/>
</dbReference>
<gene>
    <name evidence="13" type="ORF">OLMES_0889</name>
</gene>
<dbReference type="EMBL" id="CP021425">
    <property type="protein sequence ID" value="ARU54976.1"/>
    <property type="molecule type" value="Genomic_DNA"/>
</dbReference>
<evidence type="ECO:0000313" key="14">
    <source>
        <dbReference type="Proteomes" id="UP000196027"/>
    </source>
</evidence>
<dbReference type="SUPFAM" id="SSF51735">
    <property type="entry name" value="NAD(P)-binding Rossmann-fold domains"/>
    <property type="match status" value="1"/>
</dbReference>
<reference evidence="13 14" key="1">
    <citation type="submission" date="2017-05" db="EMBL/GenBank/DDBJ databases">
        <title>Genomic insights into alkan degradation activity of Oleiphilus messinensis.</title>
        <authorList>
            <person name="Kozyavkin S.A."/>
            <person name="Slesarev A.I."/>
            <person name="Golyshin P.N."/>
            <person name="Korzhenkov A."/>
            <person name="Golyshina O.N."/>
            <person name="Toshchakov S.V."/>
        </authorList>
    </citation>
    <scope>NUCLEOTIDE SEQUENCE [LARGE SCALE GENOMIC DNA]</scope>
    <source>
        <strain evidence="13 14">ME102</strain>
    </source>
</reference>
<evidence type="ECO:0000256" key="8">
    <source>
        <dbReference type="ARBA" id="ARBA00023136"/>
    </source>
</evidence>
<dbReference type="KEGG" id="ome:OLMES_0889"/>
<dbReference type="GO" id="GO:1902600">
    <property type="term" value="P:proton transmembrane transport"/>
    <property type="evidence" value="ECO:0007669"/>
    <property type="project" value="InterPro"/>
</dbReference>
<sequence>METTTLTILASIGIISLILQWLAWQLRLPAILFLLLAGIILGPVVGWIQPDQMFGDLLFPLVSLSVAVILFEGSLTLELKDIKGHGKMVRNLLSIGILISFFVGAVAAKLALGLSWSIALLFGSIIVVTGPTVIMPLLRAVRPKGNLANILKWEGIIIDPIGALLAVLVYELIISGQQHAIEATVATFSMTLLVGIGLGCLSGYLLGIVLRRHWLPQFLQNAGTLTFMLGVYAISNEIVHESGLLTVTVMGIWMANMRGVPVDDILEFKESLSVLLISALFIILAARLDFSTIAQLGWGTVWVLLAIIFIARPLGVWLSAIGTQLSWQDKTFLSWIAPRGIVAAAVSSLFAFRLEDQVPDAALLVPLVFMVIIATVVLQSLTARVIAGRLEVVEPETNGYLFVGANQVARAVAKALLQKKVQVLVTDTNWEYIKQARMDGLPVYYGNPVSEHAENHMEITGIGNMLAISPYKQLNTQATFHFLDLFGKGHVFGLSEGDEEQTARHKSLEKIYSTRGLFGEGVTFGKLASLISRKASVKTTQLTEEYTFSRHKEKHGNRLIPLFAVSPNGIVQPFSATTPPKPTVGWDVISLIAPETGSTNGVTDKAEPNPQPSDGQSTGQAVPTKNSSQT</sequence>
<feature type="transmembrane region" description="Helical" evidence="10">
    <location>
        <begin position="185"/>
        <end position="206"/>
    </location>
</feature>
<dbReference type="Proteomes" id="UP000196027">
    <property type="component" value="Chromosome"/>
</dbReference>
<keyword evidence="4" id="KW-1003">Cell membrane</keyword>
<dbReference type="AlphaFoldDB" id="A0A1Y0I5A9"/>
<feature type="transmembrane region" description="Helical" evidence="10">
    <location>
        <begin position="272"/>
        <end position="290"/>
    </location>
</feature>